<dbReference type="Pfam" id="PF25872">
    <property type="entry name" value="HTH_77"/>
    <property type="match status" value="1"/>
</dbReference>
<dbReference type="KEGG" id="kphy:AOZ06_19190"/>
<keyword evidence="2 3" id="KW-0238">DNA-binding</keyword>
<dbReference type="Gene3D" id="1.10.10.10">
    <property type="entry name" value="Winged helix-like DNA-binding domain superfamily/Winged helix DNA-binding domain"/>
    <property type="match status" value="1"/>
</dbReference>
<comment type="similarity">
    <text evidence="1">Belongs to the AfsR/DnrI/RedD regulatory family.</text>
</comment>
<proteinExistence type="inferred from homology"/>
<dbReference type="GO" id="GO:0043531">
    <property type="term" value="F:ADP binding"/>
    <property type="evidence" value="ECO:0007669"/>
    <property type="project" value="InterPro"/>
</dbReference>
<dbReference type="InterPro" id="IPR005158">
    <property type="entry name" value="BTAD"/>
</dbReference>
<dbReference type="SUPFAM" id="SSF46894">
    <property type="entry name" value="C-terminal effector domain of the bipartite response regulators"/>
    <property type="match status" value="1"/>
</dbReference>
<protein>
    <recommendedName>
        <fullName evidence="4">OmpR/PhoB-type domain-containing protein</fullName>
    </recommendedName>
</protein>
<keyword evidence="6" id="KW-1185">Reference proteome</keyword>
<dbReference type="Gene3D" id="3.40.50.300">
    <property type="entry name" value="P-loop containing nucleotide triphosphate hydrolases"/>
    <property type="match status" value="1"/>
</dbReference>
<organism evidence="5 6">
    <name type="scientific">Kibdelosporangium phytohabitans</name>
    <dbReference type="NCBI Taxonomy" id="860235"/>
    <lineage>
        <taxon>Bacteria</taxon>
        <taxon>Bacillati</taxon>
        <taxon>Actinomycetota</taxon>
        <taxon>Actinomycetes</taxon>
        <taxon>Pseudonocardiales</taxon>
        <taxon>Pseudonocardiaceae</taxon>
        <taxon>Kibdelosporangium</taxon>
    </lineage>
</organism>
<dbReference type="STRING" id="860235.AOZ06_19190"/>
<dbReference type="Gene3D" id="1.25.40.10">
    <property type="entry name" value="Tetratricopeptide repeat domain"/>
    <property type="match status" value="2"/>
</dbReference>
<dbReference type="SMART" id="SM00862">
    <property type="entry name" value="Trans_reg_C"/>
    <property type="match status" value="1"/>
</dbReference>
<evidence type="ECO:0000256" key="2">
    <source>
        <dbReference type="ARBA" id="ARBA00023125"/>
    </source>
</evidence>
<dbReference type="SUPFAM" id="SSF52540">
    <property type="entry name" value="P-loop containing nucleoside triphosphate hydrolases"/>
    <property type="match status" value="1"/>
</dbReference>
<dbReference type="SMART" id="SM01043">
    <property type="entry name" value="BTAD"/>
    <property type="match status" value="1"/>
</dbReference>
<dbReference type="Pfam" id="PF00486">
    <property type="entry name" value="Trans_reg_C"/>
    <property type="match status" value="1"/>
</dbReference>
<evidence type="ECO:0000259" key="4">
    <source>
        <dbReference type="PROSITE" id="PS51755"/>
    </source>
</evidence>
<dbReference type="AlphaFoldDB" id="A0A0N9I2Q8"/>
<dbReference type="InterPro" id="IPR036388">
    <property type="entry name" value="WH-like_DNA-bd_sf"/>
</dbReference>
<dbReference type="SUPFAM" id="SSF48452">
    <property type="entry name" value="TPR-like"/>
    <property type="match status" value="1"/>
</dbReference>
<gene>
    <name evidence="5" type="ORF">AOZ06_19190</name>
</gene>
<evidence type="ECO:0000313" key="5">
    <source>
        <dbReference type="EMBL" id="ALG08758.1"/>
    </source>
</evidence>
<dbReference type="Pfam" id="PF13401">
    <property type="entry name" value="AAA_22"/>
    <property type="match status" value="1"/>
</dbReference>
<feature type="DNA-binding region" description="OmpR/PhoB-type" evidence="3">
    <location>
        <begin position="1"/>
        <end position="92"/>
    </location>
</feature>
<dbReference type="InterPro" id="IPR049945">
    <property type="entry name" value="AAA_22"/>
</dbReference>
<sequence length="920" mass="100417">MDYEFRLLGALEVLADGEPVAINAAKHRVLLASLLVDANRVVPLRTLLARLWGDNQPSGARNTVQNYVLRLRRTLGEAAPIRTRPEGYAIEVAEDAIDLFRFDALTTRARAGIAAGEVNNAFTLLRGALGLWRGEPLSDVPSDVLRSDVVPALLERRLTAIELRLEIDLRLGRHQDVLPELRDLTGAHPLRERFWVQRILALYRAGRQSEALECYRAVSARLADELGVDPCTELRDVHARVLAADPELTADVAAPLEARPGGMPAELTSFVGRGRQLDLVTRLLTGHRLVTLTGVGGVGKTRLATRIAARQSFPDGVWLACLRGLTDPGTLDRCVADALGVEDHSARARRDVMVEYLRDKALLLVVDNCEHVAAPVADLITTLLRAAPGLRVLATSRQQLGVPGEHLVALPPLAGDEAVRLFADRAAASVQGFRVTPVNEQVVNQLCQRLDGLPLAIELAAARLSSLSIKDIIDRLDDRFRLLARPGKQATLRGVLDWSHTLCSPPERLLWARVSVFTGGFDLVAAESVCAGGEIDRADIMDLLAGLVGKSIVTAATDHERTRYSMMETLREYGAGKLDELGATERLRQAHRAFYQCLVRHGVTHNWCSPRELEWQHLMREQLPNIRTALDSGAGTAEALEMATNLSRCCFFIGNPNEGRYWLSQALAATADPSPQRADATALLTWIATMQGDQQAADELIAVCRMHNPTPTTMFAEGIYVMLVKADPSAIALLGRARRDMAETGDVYMATLFWAIANILLADSESAHGASSVCLTEARQQQAPWAYSWAVWCDGLTELRHGDPARAVELIRDALRMQHDFGDRWGPLWAVEALAWACASDGQLTHSARLLGAAHQMRTRVGVKPIGLFGGAHLQTAEALRAALGASFDTEFRAGSAVPDPIGLALGQCPEDLVRVRPHE</sequence>
<dbReference type="PANTHER" id="PTHR47691:SF3">
    <property type="entry name" value="HTH-TYPE TRANSCRIPTIONAL REGULATOR RV0890C-RELATED"/>
    <property type="match status" value="1"/>
</dbReference>
<dbReference type="GO" id="GO:0006355">
    <property type="term" value="P:regulation of DNA-templated transcription"/>
    <property type="evidence" value="ECO:0007669"/>
    <property type="project" value="InterPro"/>
</dbReference>
<dbReference type="EMBL" id="CP012752">
    <property type="protein sequence ID" value="ALG08758.1"/>
    <property type="molecule type" value="Genomic_DNA"/>
</dbReference>
<evidence type="ECO:0000313" key="6">
    <source>
        <dbReference type="Proteomes" id="UP000063699"/>
    </source>
</evidence>
<dbReference type="GO" id="GO:0003677">
    <property type="term" value="F:DNA binding"/>
    <property type="evidence" value="ECO:0007669"/>
    <property type="project" value="UniProtKB-UniRule"/>
</dbReference>
<dbReference type="InterPro" id="IPR027417">
    <property type="entry name" value="P-loop_NTPase"/>
</dbReference>
<dbReference type="InterPro" id="IPR058852">
    <property type="entry name" value="HTH_77"/>
</dbReference>
<dbReference type="CDD" id="cd15831">
    <property type="entry name" value="BTAD"/>
    <property type="match status" value="1"/>
</dbReference>
<dbReference type="GO" id="GO:0000160">
    <property type="term" value="P:phosphorelay signal transduction system"/>
    <property type="evidence" value="ECO:0007669"/>
    <property type="project" value="InterPro"/>
</dbReference>
<dbReference type="Pfam" id="PF03704">
    <property type="entry name" value="BTAD"/>
    <property type="match status" value="1"/>
</dbReference>
<dbReference type="InterPro" id="IPR016032">
    <property type="entry name" value="Sig_transdc_resp-reg_C-effctor"/>
</dbReference>
<dbReference type="Proteomes" id="UP000063699">
    <property type="component" value="Chromosome"/>
</dbReference>
<reference evidence="5 6" key="1">
    <citation type="submission" date="2015-07" db="EMBL/GenBank/DDBJ databases">
        <title>Genome sequencing of Kibdelosporangium phytohabitans.</title>
        <authorList>
            <person name="Qin S."/>
            <person name="Xing K."/>
        </authorList>
    </citation>
    <scope>NUCLEOTIDE SEQUENCE [LARGE SCALE GENOMIC DNA]</scope>
    <source>
        <strain evidence="5 6">KLBMP1111</strain>
    </source>
</reference>
<dbReference type="PANTHER" id="PTHR47691">
    <property type="entry name" value="REGULATOR-RELATED"/>
    <property type="match status" value="1"/>
</dbReference>
<dbReference type="InterPro" id="IPR001867">
    <property type="entry name" value="OmpR/PhoB-type_DNA-bd"/>
</dbReference>
<evidence type="ECO:0000256" key="3">
    <source>
        <dbReference type="PROSITE-ProRule" id="PRU01091"/>
    </source>
</evidence>
<feature type="domain" description="OmpR/PhoB-type" evidence="4">
    <location>
        <begin position="1"/>
        <end position="92"/>
    </location>
</feature>
<evidence type="ECO:0000256" key="1">
    <source>
        <dbReference type="ARBA" id="ARBA00005820"/>
    </source>
</evidence>
<dbReference type="InterPro" id="IPR011990">
    <property type="entry name" value="TPR-like_helical_dom_sf"/>
</dbReference>
<name>A0A0N9I2Q8_9PSEU</name>
<dbReference type="PROSITE" id="PS51755">
    <property type="entry name" value="OMPR_PHOB"/>
    <property type="match status" value="1"/>
</dbReference>
<accession>A0A0N9I2Q8</accession>
<dbReference type="PRINTS" id="PR00364">
    <property type="entry name" value="DISEASERSIST"/>
</dbReference>